<name>A0A7N2KP10_QUELO</name>
<feature type="region of interest" description="Disordered" evidence="1">
    <location>
        <begin position="1"/>
        <end position="108"/>
    </location>
</feature>
<feature type="compositionally biased region" description="Low complexity" evidence="1">
    <location>
        <begin position="56"/>
        <end position="69"/>
    </location>
</feature>
<dbReference type="KEGG" id="qlo:115952130"/>
<protein>
    <submittedName>
        <fullName evidence="2">Uncharacterized protein</fullName>
    </submittedName>
</protein>
<dbReference type="InterPro" id="IPR040381">
    <property type="entry name" value="At4g14450-like"/>
</dbReference>
<dbReference type="Gramene" id="QL01p029253:mrna">
    <property type="protein sequence ID" value="QL01p029253:mrna:CDS:1"/>
    <property type="gene ID" value="QL01p029253"/>
</dbReference>
<dbReference type="EnsemblPlants" id="QL01p029253:mrna">
    <property type="protein sequence ID" value="QL01p029253:mrna:CDS:1"/>
    <property type="gene ID" value="QL01p029253"/>
</dbReference>
<dbReference type="GeneID" id="115952130"/>
<accession>A0A7N2KP10</accession>
<evidence type="ECO:0000256" key="1">
    <source>
        <dbReference type="SAM" id="MobiDB-lite"/>
    </source>
</evidence>
<evidence type="ECO:0000313" key="2">
    <source>
        <dbReference type="EnsemblPlants" id="QL01p029253:mrna:CDS:1"/>
    </source>
</evidence>
<sequence length="128" mass="13661">MENNSNVPQSEAFTNARKPPTRLQKRAPDSLQLDEVAGSIPTNPLAAGSETPKAIPFLSPLVLSPQPLSETGEKRLWDGTNNEQNNGTKRSSTSPSGGWQHPAVAAGTDPSTLLTSFQAQCMLVDHVQ</sequence>
<dbReference type="PANTHER" id="PTHR33912">
    <property type="entry name" value="OS01G0939400 PROTEIN"/>
    <property type="match status" value="1"/>
</dbReference>
<gene>
    <name evidence="2" type="primary">LOC115952130</name>
</gene>
<dbReference type="OMA" id="WEHPAMA"/>
<dbReference type="PANTHER" id="PTHR33912:SF5">
    <property type="entry name" value="F22G5.17"/>
    <property type="match status" value="1"/>
</dbReference>
<organism evidence="2 3">
    <name type="scientific">Quercus lobata</name>
    <name type="common">Valley oak</name>
    <dbReference type="NCBI Taxonomy" id="97700"/>
    <lineage>
        <taxon>Eukaryota</taxon>
        <taxon>Viridiplantae</taxon>
        <taxon>Streptophyta</taxon>
        <taxon>Embryophyta</taxon>
        <taxon>Tracheophyta</taxon>
        <taxon>Spermatophyta</taxon>
        <taxon>Magnoliopsida</taxon>
        <taxon>eudicotyledons</taxon>
        <taxon>Gunneridae</taxon>
        <taxon>Pentapetalae</taxon>
        <taxon>rosids</taxon>
        <taxon>fabids</taxon>
        <taxon>Fagales</taxon>
        <taxon>Fagaceae</taxon>
        <taxon>Quercus</taxon>
    </lineage>
</organism>
<feature type="compositionally biased region" description="Polar residues" evidence="1">
    <location>
        <begin position="79"/>
        <end position="97"/>
    </location>
</feature>
<dbReference type="EMBL" id="LRBV02000001">
    <property type="status" value="NOT_ANNOTATED_CDS"/>
    <property type="molecule type" value="Genomic_DNA"/>
</dbReference>
<reference evidence="2 3" key="1">
    <citation type="journal article" date="2016" name="G3 (Bethesda)">
        <title>First Draft Assembly and Annotation of the Genome of a California Endemic Oak Quercus lobata Nee (Fagaceae).</title>
        <authorList>
            <person name="Sork V.L."/>
            <person name="Fitz-Gibbon S.T."/>
            <person name="Puiu D."/>
            <person name="Crepeau M."/>
            <person name="Gugger P.F."/>
            <person name="Sherman R."/>
            <person name="Stevens K."/>
            <person name="Langley C.H."/>
            <person name="Pellegrini M."/>
            <person name="Salzberg S.L."/>
        </authorList>
    </citation>
    <scope>NUCLEOTIDE SEQUENCE [LARGE SCALE GENOMIC DNA]</scope>
    <source>
        <strain evidence="2 3">cv. SW786</strain>
    </source>
</reference>
<dbReference type="AlphaFoldDB" id="A0A7N2KP10"/>
<keyword evidence="3" id="KW-1185">Reference proteome</keyword>
<proteinExistence type="predicted"/>
<evidence type="ECO:0000313" key="3">
    <source>
        <dbReference type="Proteomes" id="UP000594261"/>
    </source>
</evidence>
<dbReference type="InParanoid" id="A0A7N2KP10"/>
<dbReference type="OrthoDB" id="773117at2759"/>
<reference evidence="2" key="2">
    <citation type="submission" date="2021-01" db="UniProtKB">
        <authorList>
            <consortium name="EnsemblPlants"/>
        </authorList>
    </citation>
    <scope>IDENTIFICATION</scope>
</reference>
<feature type="compositionally biased region" description="Polar residues" evidence="1">
    <location>
        <begin position="1"/>
        <end position="13"/>
    </location>
</feature>
<dbReference type="Proteomes" id="UP000594261">
    <property type="component" value="Chromosome 1"/>
</dbReference>
<dbReference type="RefSeq" id="XP_030925071.1">
    <property type="nucleotide sequence ID" value="XM_031069211.1"/>
</dbReference>